<name>A0A6N7LB48_SINTE</name>
<protein>
    <submittedName>
        <fullName evidence="1">Uncharacterized protein</fullName>
    </submittedName>
</protein>
<gene>
    <name evidence="1" type="ORF">GHK62_09925</name>
</gene>
<comment type="caution">
    <text evidence="1">The sequence shown here is derived from an EMBL/GenBank/DDBJ whole genome shotgun (WGS) entry which is preliminary data.</text>
</comment>
<evidence type="ECO:0000313" key="1">
    <source>
        <dbReference type="EMBL" id="MQX15067.1"/>
    </source>
</evidence>
<evidence type="ECO:0000313" key="2">
    <source>
        <dbReference type="Proteomes" id="UP000439983"/>
    </source>
</evidence>
<organism evidence="1 2">
    <name type="scientific">Sinorhizobium terangae</name>
    <dbReference type="NCBI Taxonomy" id="110322"/>
    <lineage>
        <taxon>Bacteria</taxon>
        <taxon>Pseudomonadati</taxon>
        <taxon>Pseudomonadota</taxon>
        <taxon>Alphaproteobacteria</taxon>
        <taxon>Hyphomicrobiales</taxon>
        <taxon>Rhizobiaceae</taxon>
        <taxon>Sinorhizobium/Ensifer group</taxon>
        <taxon>Sinorhizobium</taxon>
    </lineage>
</organism>
<dbReference type="OrthoDB" id="7211025at2"/>
<sequence>MEAQRYDLKEESDGSWTVIDKETGQAAELNGEPLAHLDIHLANEYLPLLKLRDTVSGLIRKPDDEGPA</sequence>
<dbReference type="AlphaFoldDB" id="A0A6N7LB48"/>
<proteinExistence type="predicted"/>
<keyword evidence="2" id="KW-1185">Reference proteome</keyword>
<accession>A0A6N7LB48</accession>
<reference evidence="1 2" key="1">
    <citation type="journal article" date="2013" name="Genome Biol.">
        <title>Comparative genomics of the core and accessory genomes of 48 Sinorhizobium strains comprising five genospecies.</title>
        <authorList>
            <person name="Sugawara M."/>
            <person name="Epstein B."/>
            <person name="Badgley B.D."/>
            <person name="Unno T."/>
            <person name="Xu L."/>
            <person name="Reese J."/>
            <person name="Gyaneshwar P."/>
            <person name="Denny R."/>
            <person name="Mudge J."/>
            <person name="Bharti A.K."/>
            <person name="Farmer A.D."/>
            <person name="May G.D."/>
            <person name="Woodward J.E."/>
            <person name="Medigue C."/>
            <person name="Vallenet D."/>
            <person name="Lajus A."/>
            <person name="Rouy Z."/>
            <person name="Martinez-Vaz B."/>
            <person name="Tiffin P."/>
            <person name="Young N.D."/>
            <person name="Sadowsky M.J."/>
        </authorList>
    </citation>
    <scope>NUCLEOTIDE SEQUENCE [LARGE SCALE GENOMIC DNA]</scope>
    <source>
        <strain evidence="1 2">USDA4894</strain>
    </source>
</reference>
<dbReference type="RefSeq" id="WP_153438545.1">
    <property type="nucleotide sequence ID" value="NZ_CP121659.1"/>
</dbReference>
<dbReference type="EMBL" id="WITC01000036">
    <property type="protein sequence ID" value="MQX15067.1"/>
    <property type="molecule type" value="Genomic_DNA"/>
</dbReference>
<dbReference type="Proteomes" id="UP000439983">
    <property type="component" value="Unassembled WGS sequence"/>
</dbReference>